<feature type="transmembrane region" description="Helical" evidence="1">
    <location>
        <begin position="12"/>
        <end position="29"/>
    </location>
</feature>
<proteinExistence type="predicted"/>
<dbReference type="AlphaFoldDB" id="A0A6M4GZJ5"/>
<gene>
    <name evidence="2" type="ORF">DSM104443_03548</name>
</gene>
<evidence type="ECO:0000313" key="2">
    <source>
        <dbReference type="EMBL" id="QJR12462.1"/>
    </source>
</evidence>
<dbReference type="KEGG" id="uru:DSM104443_03548"/>
<name>A0A6M4GZJ5_9PROT</name>
<evidence type="ECO:0000256" key="1">
    <source>
        <dbReference type="SAM" id="Phobius"/>
    </source>
</evidence>
<protein>
    <submittedName>
        <fullName evidence="2">Uncharacterized protein</fullName>
    </submittedName>
</protein>
<feature type="transmembrane region" description="Helical" evidence="1">
    <location>
        <begin position="65"/>
        <end position="89"/>
    </location>
</feature>
<sequence length="665" mass="71544">MIEILLGAVNEVGLLGGVLIVIVVLTAIARLHPLLSLLMGLALLAVPLVQVATFERRFFYSDGSAAGLVVFLFYAGFGLFCGMLGFAFAADGVRRFAKGEGKRTFTRRGIAIAAGVVGVVLLGVMAWRYQPHVLPSAKTATTRDDRDIRKVKVTTHYDLAWDSRGGASKLALRIPAADIELPPGEREPIVGETRDGPAVLRLALPGADAPYASLTLHRDDSTVDNELLERLRKIPKAVDPALVDSLWVDTSQSGWKLLGLNCGPETAKKHPAVTCYAPEAPLARHFPGLFGFARVRLLTEGDRGNRRCDMTFTYRDRIASVSARAECFTAGSLSALTAAASLLDRLGRDADSPPDAASRIARATSAVASCEQRAKSSWDAMQKGGGATAADMERAAGTRCDAALQQAAAELEATPAAATPLMLRAMEAHRDAGGARSQQHVQAILKSLEARGQGESPEALRAHALRVARIGGTTDPKLRAEARPSIDFLLATSPRVLAPDDPVFEKIGAALPSLSDDADYQARKLGWLRAWQEKAAAAAPGSDVALKALYRLCLQRLYANLEREALGLCAYNLFGTWQERAAKGLGFEPFGSEIELANSVSTMHSVYAYVSEDFRGGLVALHRVHAFAAQRFPAGPEDLFNQFRQREIEVATKIQNAPLKLPPRR</sequence>
<keyword evidence="1" id="KW-0472">Membrane</keyword>
<accession>A0A6M4GZJ5</accession>
<evidence type="ECO:0000313" key="3">
    <source>
        <dbReference type="Proteomes" id="UP000501534"/>
    </source>
</evidence>
<reference evidence="2 3" key="1">
    <citation type="submission" date="2020-04" db="EMBL/GenBank/DDBJ databases">
        <title>Usitatibacter rugosus gen. nov., sp. nov. and Usitatibacter palustris sp. nov., novel members of Usitatibacteraceae fam. nov. within the order Nitrosomonadales isolated from soil.</title>
        <authorList>
            <person name="Huber K.J."/>
            <person name="Neumann-Schaal M."/>
            <person name="Geppert A."/>
            <person name="Luckner M."/>
            <person name="Wanner G."/>
            <person name="Overmann J."/>
        </authorList>
    </citation>
    <scope>NUCLEOTIDE SEQUENCE [LARGE SCALE GENOMIC DNA]</scope>
    <source>
        <strain evidence="2 3">0125_3</strain>
    </source>
</reference>
<feature type="transmembrane region" description="Helical" evidence="1">
    <location>
        <begin position="110"/>
        <end position="129"/>
    </location>
</feature>
<dbReference type="Proteomes" id="UP000501534">
    <property type="component" value="Chromosome"/>
</dbReference>
<keyword evidence="1" id="KW-0812">Transmembrane</keyword>
<keyword evidence="1" id="KW-1133">Transmembrane helix</keyword>
<organism evidence="2 3">
    <name type="scientific">Usitatibacter rugosus</name>
    <dbReference type="NCBI Taxonomy" id="2732067"/>
    <lineage>
        <taxon>Bacteria</taxon>
        <taxon>Pseudomonadati</taxon>
        <taxon>Pseudomonadota</taxon>
        <taxon>Betaproteobacteria</taxon>
        <taxon>Nitrosomonadales</taxon>
        <taxon>Usitatibacteraceae</taxon>
        <taxon>Usitatibacter</taxon>
    </lineage>
</organism>
<dbReference type="EMBL" id="CP053069">
    <property type="protein sequence ID" value="QJR12462.1"/>
    <property type="molecule type" value="Genomic_DNA"/>
</dbReference>
<feature type="transmembrane region" description="Helical" evidence="1">
    <location>
        <begin position="34"/>
        <end position="53"/>
    </location>
</feature>
<dbReference type="RefSeq" id="WP_171094689.1">
    <property type="nucleotide sequence ID" value="NZ_CP053069.1"/>
</dbReference>
<keyword evidence="3" id="KW-1185">Reference proteome</keyword>